<feature type="compositionally biased region" description="Basic and acidic residues" evidence="1">
    <location>
        <begin position="29"/>
        <end position="39"/>
    </location>
</feature>
<gene>
    <name evidence="2" type="ORF">LAUMK42_03363</name>
    <name evidence="3" type="ORF">LAUMK4_03314</name>
</gene>
<reference evidence="4 5" key="1">
    <citation type="submission" date="2018-09" db="EMBL/GenBank/DDBJ databases">
        <authorList>
            <person name="Tagini F."/>
        </authorList>
    </citation>
    <scope>NUCLEOTIDE SEQUENCE [LARGE SCALE GENOMIC DNA]</scope>
    <source>
        <strain evidence="3 4">MK4</strain>
        <strain evidence="2 5">MK42</strain>
    </source>
</reference>
<evidence type="ECO:0000313" key="2">
    <source>
        <dbReference type="EMBL" id="VAZ84540.1"/>
    </source>
</evidence>
<dbReference type="Proteomes" id="UP000271464">
    <property type="component" value="Unassembled WGS sequence"/>
</dbReference>
<sequence length="39" mass="4289">MNLVVHSHALPLSSRPEPGVGHNRGPTIRHPDIAVREQL</sequence>
<proteinExistence type="predicted"/>
<name>A0AB38UVH2_9MYCO</name>
<evidence type="ECO:0000313" key="3">
    <source>
        <dbReference type="EMBL" id="VAZ95912.1"/>
    </source>
</evidence>
<evidence type="ECO:0000256" key="1">
    <source>
        <dbReference type="SAM" id="MobiDB-lite"/>
    </source>
</evidence>
<dbReference type="Proteomes" id="UP000279331">
    <property type="component" value="Unassembled WGS sequence"/>
</dbReference>
<keyword evidence="4" id="KW-1185">Reference proteome</keyword>
<dbReference type="EMBL" id="UPHL01000094">
    <property type="protein sequence ID" value="VAZ84540.1"/>
    <property type="molecule type" value="Genomic_DNA"/>
</dbReference>
<evidence type="ECO:0000313" key="5">
    <source>
        <dbReference type="Proteomes" id="UP000279331"/>
    </source>
</evidence>
<dbReference type="AlphaFoldDB" id="A0AB38UVH2"/>
<evidence type="ECO:0000313" key="4">
    <source>
        <dbReference type="Proteomes" id="UP000271464"/>
    </source>
</evidence>
<comment type="caution">
    <text evidence="2">The sequence shown here is derived from an EMBL/GenBank/DDBJ whole genome shotgun (WGS) entry which is preliminary data.</text>
</comment>
<organism evidence="2 5">
    <name type="scientific">Mycobacterium persicum</name>
    <dbReference type="NCBI Taxonomy" id="1487726"/>
    <lineage>
        <taxon>Bacteria</taxon>
        <taxon>Bacillati</taxon>
        <taxon>Actinomycetota</taxon>
        <taxon>Actinomycetes</taxon>
        <taxon>Mycobacteriales</taxon>
        <taxon>Mycobacteriaceae</taxon>
        <taxon>Mycobacterium</taxon>
    </lineage>
</organism>
<feature type="region of interest" description="Disordered" evidence="1">
    <location>
        <begin position="1"/>
        <end position="39"/>
    </location>
</feature>
<accession>A0AB38UVH2</accession>
<dbReference type="EMBL" id="UPHM01000090">
    <property type="protein sequence ID" value="VAZ95912.1"/>
    <property type="molecule type" value="Genomic_DNA"/>
</dbReference>
<protein>
    <submittedName>
        <fullName evidence="2">Uncharacterized protein</fullName>
    </submittedName>
</protein>